<proteinExistence type="predicted"/>
<reference evidence="1 2" key="1">
    <citation type="journal article" date="2013" name="Genome Announc.">
        <title>Whole Genome Sequencing and Comparative Analysis of Bartonella bacilliformis Strain INS, the Causative Agent of Carrion's Disease.</title>
        <authorList>
            <person name="Tarazona D."/>
            <person name="Padilla C."/>
            <person name="Caceres O."/>
            <person name="Montenegro J.D."/>
            <person name="Bailon H."/>
            <person name="Ventura G."/>
            <person name="Mendoza G."/>
            <person name="Anaya E."/>
            <person name="Guio H."/>
        </authorList>
    </citation>
    <scope>NUCLEOTIDE SEQUENCE [LARGE SCALE GENOMIC DNA]</scope>
    <source>
        <strain evidence="1 2">INS</strain>
    </source>
</reference>
<evidence type="ECO:0000313" key="2">
    <source>
        <dbReference type="Proteomes" id="UP000009359"/>
    </source>
</evidence>
<dbReference type="Gene3D" id="3.30.160.250">
    <property type="match status" value="1"/>
</dbReference>
<evidence type="ECO:0008006" key="3">
    <source>
        <dbReference type="Google" id="ProtNLM"/>
    </source>
</evidence>
<protein>
    <recommendedName>
        <fullName evidence="3">HicB-like antitoxin of toxin-antitoxin system domain-containing protein</fullName>
    </recommendedName>
</protein>
<accession>A0ABN0IFJ0</accession>
<dbReference type="InterPro" id="IPR035069">
    <property type="entry name" value="TTHA1013/TTHA0281-like"/>
</dbReference>
<dbReference type="Proteomes" id="UP000009359">
    <property type="component" value="Unassembled WGS sequence"/>
</dbReference>
<evidence type="ECO:0000313" key="1">
    <source>
        <dbReference type="EMBL" id="EKS43587.1"/>
    </source>
</evidence>
<dbReference type="EMBL" id="AMQK01000017">
    <property type="protein sequence ID" value="EKS43587.1"/>
    <property type="molecule type" value="Genomic_DNA"/>
</dbReference>
<sequence>MHLETILEFKPWNIFIYAKLEADPDGGFVITFPDIPEAITAGASQAEALEHASETLGLALQSYLIRNLPLPTPQKYKGLVAITVDAWNALKLAVIEAFNEVDITKTELAKRLGKKETEVRRILDPNYPTKLQKLEQALAVLGKQVIISIKDAA</sequence>
<dbReference type="SUPFAM" id="SSF143100">
    <property type="entry name" value="TTHA1013/TTHA0281-like"/>
    <property type="match status" value="1"/>
</dbReference>
<gene>
    <name evidence="1" type="ORF">BbINS_04967</name>
</gene>
<name>A0ABN0IFJ0_BARBA</name>
<keyword evidence="2" id="KW-1185">Reference proteome</keyword>
<comment type="caution">
    <text evidence="1">The sequence shown here is derived from an EMBL/GenBank/DDBJ whole genome shotgun (WGS) entry which is preliminary data.</text>
</comment>
<organism evidence="1 2">
    <name type="scientific">Bartonella bacilliformis INS</name>
    <dbReference type="NCBI Taxonomy" id="1206782"/>
    <lineage>
        <taxon>Bacteria</taxon>
        <taxon>Pseudomonadati</taxon>
        <taxon>Pseudomonadota</taxon>
        <taxon>Alphaproteobacteria</taxon>
        <taxon>Hyphomicrobiales</taxon>
        <taxon>Bartonellaceae</taxon>
        <taxon>Bartonella</taxon>
    </lineage>
</organism>